<dbReference type="OrthoDB" id="3265692at2759"/>
<evidence type="ECO:0000313" key="3">
    <source>
        <dbReference type="Proteomes" id="UP000054144"/>
    </source>
</evidence>
<keyword evidence="3" id="KW-1185">Reference proteome</keyword>
<protein>
    <submittedName>
        <fullName evidence="2">Uncharacterized protein</fullName>
    </submittedName>
</protein>
<accession>A0A0D7AJI7</accession>
<proteinExistence type="predicted"/>
<feature type="compositionally biased region" description="Basic and acidic residues" evidence="1">
    <location>
        <begin position="134"/>
        <end position="146"/>
    </location>
</feature>
<feature type="region of interest" description="Disordered" evidence="1">
    <location>
        <begin position="1"/>
        <end position="32"/>
    </location>
</feature>
<dbReference type="EMBL" id="KN881647">
    <property type="protein sequence ID" value="KIY51924.1"/>
    <property type="molecule type" value="Genomic_DNA"/>
</dbReference>
<feature type="region of interest" description="Disordered" evidence="1">
    <location>
        <begin position="197"/>
        <end position="232"/>
    </location>
</feature>
<evidence type="ECO:0000313" key="2">
    <source>
        <dbReference type="EMBL" id="KIY51924.1"/>
    </source>
</evidence>
<name>A0A0D7AJI7_9AGAR</name>
<evidence type="ECO:0000256" key="1">
    <source>
        <dbReference type="SAM" id="MobiDB-lite"/>
    </source>
</evidence>
<organism evidence="2 3">
    <name type="scientific">Fistulina hepatica ATCC 64428</name>
    <dbReference type="NCBI Taxonomy" id="1128425"/>
    <lineage>
        <taxon>Eukaryota</taxon>
        <taxon>Fungi</taxon>
        <taxon>Dikarya</taxon>
        <taxon>Basidiomycota</taxon>
        <taxon>Agaricomycotina</taxon>
        <taxon>Agaricomycetes</taxon>
        <taxon>Agaricomycetidae</taxon>
        <taxon>Agaricales</taxon>
        <taxon>Fistulinaceae</taxon>
        <taxon>Fistulina</taxon>
    </lineage>
</organism>
<dbReference type="Proteomes" id="UP000054144">
    <property type="component" value="Unassembled WGS sequence"/>
</dbReference>
<sequence length="232" mass="25383">MERRLRTLQTATGPHVLSNAGDSEAEPSGNGLGRIVGSVRRSFSLSRPPRRRRNIPDMSDYAMHSTPAEWSSAAVHTVGHDHNLRPTVSQIAMGLHISRTPHLRSTSSPTVVVPRDSLRKPRPLPPSPARSAMRKRDITPFLRDTDVSGTVVVRRPPPSDTASSSTLDMPATSLKDASPAAQGRVFSFKISRFLHPTRRLHDGSESSRPSTPNIPPKKAVRFDTPPDFGDDV</sequence>
<feature type="region of interest" description="Disordered" evidence="1">
    <location>
        <begin position="101"/>
        <end position="180"/>
    </location>
</feature>
<dbReference type="AlphaFoldDB" id="A0A0D7AJI7"/>
<gene>
    <name evidence="2" type="ORF">FISHEDRAFT_70418</name>
</gene>
<reference evidence="2 3" key="1">
    <citation type="journal article" date="2015" name="Fungal Genet. Biol.">
        <title>Evolution of novel wood decay mechanisms in Agaricales revealed by the genome sequences of Fistulina hepatica and Cylindrobasidium torrendii.</title>
        <authorList>
            <person name="Floudas D."/>
            <person name="Held B.W."/>
            <person name="Riley R."/>
            <person name="Nagy L.G."/>
            <person name="Koehler G."/>
            <person name="Ransdell A.S."/>
            <person name="Younus H."/>
            <person name="Chow J."/>
            <person name="Chiniquy J."/>
            <person name="Lipzen A."/>
            <person name="Tritt A."/>
            <person name="Sun H."/>
            <person name="Haridas S."/>
            <person name="LaButti K."/>
            <person name="Ohm R.A."/>
            <person name="Kues U."/>
            <person name="Blanchette R.A."/>
            <person name="Grigoriev I.V."/>
            <person name="Minto R.E."/>
            <person name="Hibbett D.S."/>
        </authorList>
    </citation>
    <scope>NUCLEOTIDE SEQUENCE [LARGE SCALE GENOMIC DNA]</scope>
    <source>
        <strain evidence="2 3">ATCC 64428</strain>
    </source>
</reference>